<keyword evidence="5" id="KW-1185">Reference proteome</keyword>
<feature type="compositionally biased region" description="Basic and acidic residues" evidence="2">
    <location>
        <begin position="211"/>
        <end position="224"/>
    </location>
</feature>
<evidence type="ECO:0000313" key="4">
    <source>
        <dbReference type="EMBL" id="MBP5857914.1"/>
    </source>
</evidence>
<dbReference type="RefSeq" id="WP_210682482.1">
    <property type="nucleotide sequence ID" value="NZ_JAGMWN010000005.1"/>
</dbReference>
<evidence type="ECO:0000256" key="2">
    <source>
        <dbReference type="SAM" id="MobiDB-lite"/>
    </source>
</evidence>
<accession>A0A8J7V4P7</accession>
<keyword evidence="3" id="KW-0812">Transmembrane</keyword>
<keyword evidence="3" id="KW-0472">Membrane</keyword>
<feature type="coiled-coil region" evidence="1">
    <location>
        <begin position="93"/>
        <end position="142"/>
    </location>
</feature>
<organism evidence="4 5">
    <name type="scientific">Marivibrio halodurans</name>
    <dbReference type="NCBI Taxonomy" id="2039722"/>
    <lineage>
        <taxon>Bacteria</taxon>
        <taxon>Pseudomonadati</taxon>
        <taxon>Pseudomonadota</taxon>
        <taxon>Alphaproteobacteria</taxon>
        <taxon>Rhodospirillales</taxon>
        <taxon>Rhodospirillaceae</taxon>
        <taxon>Marivibrio</taxon>
    </lineage>
</organism>
<evidence type="ECO:0000256" key="3">
    <source>
        <dbReference type="SAM" id="Phobius"/>
    </source>
</evidence>
<feature type="compositionally biased region" description="Gly residues" evidence="2">
    <location>
        <begin position="244"/>
        <end position="255"/>
    </location>
</feature>
<dbReference type="Proteomes" id="UP000672602">
    <property type="component" value="Unassembled WGS sequence"/>
</dbReference>
<sequence>MMAAGTQATGREDLLRQVLARLDAAVRGRIEAKWSAHSASAEEAASTRHDGLLKALRESGHAEVATLFEDLIRDFEDLRETARRREMRAREDRKGFKKTIKRLKAENRALRRREREVPQQIAAALRSEREEFERTIKEIIEDSRRIVTWRNAVLSFVVITVSLGGILLAAYVGAGMSIWVSKDHWHDARGYLHDWFAWAVEVSEEQPVDAEPEKGDPTNSREDVTQDETGEQSQGAPVIAPSLKGGGGPPYGAGREGVDDHPRMHANPHAARSRFVP</sequence>
<dbReference type="AlphaFoldDB" id="A0A8J7V4P7"/>
<keyword evidence="1" id="KW-0175">Coiled coil</keyword>
<comment type="caution">
    <text evidence="4">The sequence shown here is derived from an EMBL/GenBank/DDBJ whole genome shotgun (WGS) entry which is preliminary data.</text>
</comment>
<feature type="region of interest" description="Disordered" evidence="2">
    <location>
        <begin position="206"/>
        <end position="277"/>
    </location>
</feature>
<gene>
    <name evidence="4" type="ORF">KAJ83_12920</name>
</gene>
<evidence type="ECO:0000256" key="1">
    <source>
        <dbReference type="SAM" id="Coils"/>
    </source>
</evidence>
<dbReference type="EMBL" id="JAGMWN010000005">
    <property type="protein sequence ID" value="MBP5857914.1"/>
    <property type="molecule type" value="Genomic_DNA"/>
</dbReference>
<protein>
    <submittedName>
        <fullName evidence="4">Uncharacterized protein</fullName>
    </submittedName>
</protein>
<keyword evidence="3" id="KW-1133">Transmembrane helix</keyword>
<name>A0A8J7V4P7_9PROT</name>
<evidence type="ECO:0000313" key="5">
    <source>
        <dbReference type="Proteomes" id="UP000672602"/>
    </source>
</evidence>
<feature type="transmembrane region" description="Helical" evidence="3">
    <location>
        <begin position="153"/>
        <end position="180"/>
    </location>
</feature>
<proteinExistence type="predicted"/>
<reference evidence="4" key="1">
    <citation type="submission" date="2021-04" db="EMBL/GenBank/DDBJ databases">
        <authorList>
            <person name="Zhang D.-C."/>
        </authorList>
    </citation>
    <scope>NUCLEOTIDE SEQUENCE</scope>
    <source>
        <strain evidence="4">CGMCC 1.15697</strain>
    </source>
</reference>